<name>A0A1H9WAJ3_9PSEU</name>
<dbReference type="AlphaFoldDB" id="A0A1H9WAJ3"/>
<organism evidence="2 3">
    <name type="scientific">Lentzea xinjiangensis</name>
    <dbReference type="NCBI Taxonomy" id="402600"/>
    <lineage>
        <taxon>Bacteria</taxon>
        <taxon>Bacillati</taxon>
        <taxon>Actinomycetota</taxon>
        <taxon>Actinomycetes</taxon>
        <taxon>Pseudonocardiales</taxon>
        <taxon>Pseudonocardiaceae</taxon>
        <taxon>Lentzea</taxon>
    </lineage>
</organism>
<dbReference type="Gene3D" id="3.40.50.150">
    <property type="entry name" value="Vaccinia Virus protein VP39"/>
    <property type="match status" value="1"/>
</dbReference>
<dbReference type="SUPFAM" id="SSF53335">
    <property type="entry name" value="S-adenosyl-L-methionine-dependent methyltransferases"/>
    <property type="match status" value="1"/>
</dbReference>
<keyword evidence="2" id="KW-0808">Transferase</keyword>
<evidence type="ECO:0000313" key="3">
    <source>
        <dbReference type="Proteomes" id="UP000199352"/>
    </source>
</evidence>
<keyword evidence="2" id="KW-0489">Methyltransferase</keyword>
<dbReference type="GO" id="GO:0032259">
    <property type="term" value="P:methylation"/>
    <property type="evidence" value="ECO:0007669"/>
    <property type="project" value="UniProtKB-KW"/>
</dbReference>
<feature type="domain" description="Methyltransferase type 12" evidence="1">
    <location>
        <begin position="2"/>
        <end position="94"/>
    </location>
</feature>
<dbReference type="InterPro" id="IPR029063">
    <property type="entry name" value="SAM-dependent_MTases_sf"/>
</dbReference>
<dbReference type="EMBL" id="FOFR01000031">
    <property type="protein sequence ID" value="SES30493.1"/>
    <property type="molecule type" value="Genomic_DNA"/>
</dbReference>
<dbReference type="Proteomes" id="UP000199352">
    <property type="component" value="Unassembled WGS sequence"/>
</dbReference>
<dbReference type="PANTHER" id="PTHR43861:SF1">
    <property type="entry name" value="TRANS-ACONITATE 2-METHYLTRANSFERASE"/>
    <property type="match status" value="1"/>
</dbReference>
<dbReference type="CDD" id="cd02440">
    <property type="entry name" value="AdoMet_MTases"/>
    <property type="match status" value="1"/>
</dbReference>
<protein>
    <submittedName>
        <fullName evidence="2">Methyltransferase domain-containing protein</fullName>
    </submittedName>
</protein>
<keyword evidence="3" id="KW-1185">Reference proteome</keyword>
<dbReference type="PANTHER" id="PTHR43861">
    <property type="entry name" value="TRANS-ACONITATE 2-METHYLTRANSFERASE-RELATED"/>
    <property type="match status" value="1"/>
</dbReference>
<proteinExistence type="predicted"/>
<sequence>MLELGCGDGRYARELLAAGVRAYSGIDGSARMVAAARAAVGADERASVVHADLDRWEPDVAEVDVVVARMVLHYVDDLERLLRQSRACLATGGTYTFSVEHPVITSNYAQPDGAPRVRTWQDSGYFDEGRRTCRWLGAEVGKHHRTVERYLSLLSGAGFALSGFSEGRPQQGHFDSQERYQAMRDVPFYLIIRGIAR</sequence>
<dbReference type="GO" id="GO:0008168">
    <property type="term" value="F:methyltransferase activity"/>
    <property type="evidence" value="ECO:0007669"/>
    <property type="project" value="UniProtKB-KW"/>
</dbReference>
<reference evidence="3" key="1">
    <citation type="submission" date="2016-10" db="EMBL/GenBank/DDBJ databases">
        <authorList>
            <person name="Varghese N."/>
            <person name="Submissions S."/>
        </authorList>
    </citation>
    <scope>NUCLEOTIDE SEQUENCE [LARGE SCALE GENOMIC DNA]</scope>
    <source>
        <strain evidence="3">CGMCC 4.3525</strain>
    </source>
</reference>
<evidence type="ECO:0000313" key="2">
    <source>
        <dbReference type="EMBL" id="SES30493.1"/>
    </source>
</evidence>
<dbReference type="InterPro" id="IPR013217">
    <property type="entry name" value="Methyltransf_12"/>
</dbReference>
<dbReference type="STRING" id="402600.SAMN05216188_13181"/>
<evidence type="ECO:0000259" key="1">
    <source>
        <dbReference type="Pfam" id="PF08242"/>
    </source>
</evidence>
<gene>
    <name evidence="2" type="ORF">SAMN05216188_13181</name>
</gene>
<accession>A0A1H9WAJ3</accession>
<dbReference type="Pfam" id="PF08242">
    <property type="entry name" value="Methyltransf_12"/>
    <property type="match status" value="1"/>
</dbReference>